<reference evidence="1 2" key="1">
    <citation type="submission" date="2015-01" db="EMBL/GenBank/DDBJ databases">
        <authorList>
            <person name="Xiang T."/>
            <person name="Song Y."/>
            <person name="Huang L."/>
            <person name="Wang B."/>
            <person name="Wu P."/>
        </authorList>
    </citation>
    <scope>NUCLEOTIDE SEQUENCE [LARGE SCALE GENOMIC DNA]</scope>
    <source>
        <strain evidence="1 2">Cc12</strain>
    </source>
</reference>
<dbReference type="EMBL" id="CDOE01000031">
    <property type="protein sequence ID" value="CEN33215.1"/>
    <property type="molecule type" value="Genomic_DNA"/>
</dbReference>
<name>A0A0B7H1K1_9FLAO</name>
<gene>
    <name evidence="1" type="ORF">CCAN12_370013</name>
</gene>
<evidence type="ECO:0000313" key="1">
    <source>
        <dbReference type="EMBL" id="CEN33215.1"/>
    </source>
</evidence>
<dbReference type="Proteomes" id="UP000044026">
    <property type="component" value="Unassembled WGS sequence"/>
</dbReference>
<dbReference type="AlphaFoldDB" id="A0A0B7H1K1"/>
<protein>
    <submittedName>
        <fullName evidence="1">Uncharacterized protein</fullName>
    </submittedName>
</protein>
<accession>A0A0B7H1K1</accession>
<evidence type="ECO:0000313" key="2">
    <source>
        <dbReference type="Proteomes" id="UP000044026"/>
    </source>
</evidence>
<proteinExistence type="predicted"/>
<sequence>MLKQGLNDRPEQAVTIKKIDIIRNGNEAIEFDAVKVFDNYVAEKKQKRARNGN</sequence>
<organism evidence="1 2">
    <name type="scientific">Capnocytophaga canimorsus</name>
    <dbReference type="NCBI Taxonomy" id="28188"/>
    <lineage>
        <taxon>Bacteria</taxon>
        <taxon>Pseudomonadati</taxon>
        <taxon>Bacteroidota</taxon>
        <taxon>Flavobacteriia</taxon>
        <taxon>Flavobacteriales</taxon>
        <taxon>Flavobacteriaceae</taxon>
        <taxon>Capnocytophaga</taxon>
    </lineage>
</organism>